<feature type="domain" description="Mechanosensitive ion channel transmembrane helices 2/3" evidence="10">
    <location>
        <begin position="62"/>
        <end position="102"/>
    </location>
</feature>
<evidence type="ECO:0000313" key="12">
    <source>
        <dbReference type="Proteomes" id="UP001595840"/>
    </source>
</evidence>
<protein>
    <submittedName>
        <fullName evidence="11">Mechanosensitive ion channel family protein</fullName>
    </submittedName>
</protein>
<evidence type="ECO:0000256" key="2">
    <source>
        <dbReference type="ARBA" id="ARBA00008017"/>
    </source>
</evidence>
<dbReference type="InterPro" id="IPR049142">
    <property type="entry name" value="MS_channel_1st"/>
</dbReference>
<dbReference type="InterPro" id="IPR023408">
    <property type="entry name" value="MscS_beta-dom_sf"/>
</dbReference>
<evidence type="ECO:0000256" key="1">
    <source>
        <dbReference type="ARBA" id="ARBA00004651"/>
    </source>
</evidence>
<dbReference type="InterPro" id="IPR011014">
    <property type="entry name" value="MscS_channel_TM-2"/>
</dbReference>
<dbReference type="Proteomes" id="UP001595840">
    <property type="component" value="Unassembled WGS sequence"/>
</dbReference>
<dbReference type="InterPro" id="IPR006685">
    <property type="entry name" value="MscS_channel_2nd"/>
</dbReference>
<dbReference type="Gene3D" id="1.10.287.1260">
    <property type="match status" value="1"/>
</dbReference>
<sequence>MNFDINLISFEGYTLTLFTLSKIIAVMIAGYLISRGTQRSLLRFAKDNRRIDQRAAYSVGRILHYIIIILSLIICLSLAGFNFTKLAIVAGALSVGIGFGLQGIANNFISGVIMLFERNINVGDVVELQSGTFGTIKEINVRSTLVNTPDNMDVLVPNSEFLSGQVTNWTLREGLVRFRIPFGVAYGTDKDKMRDIVIAAANEVETTVNIEPRYPTRVFMTGFGDSSLDFVLVVWVIHEAAQKPTRTKSAYFWAVESALTQHGFEIPFPQRDLHVRSDSRSQHNDRDLD</sequence>
<dbReference type="SUPFAM" id="SSF82689">
    <property type="entry name" value="Mechanosensitive channel protein MscS (YggB), C-terminal domain"/>
    <property type="match status" value="1"/>
</dbReference>
<evidence type="ECO:0000256" key="3">
    <source>
        <dbReference type="ARBA" id="ARBA00022475"/>
    </source>
</evidence>
<feature type="transmembrane region" description="Helical" evidence="7">
    <location>
        <begin position="55"/>
        <end position="80"/>
    </location>
</feature>
<dbReference type="SUPFAM" id="SSF50182">
    <property type="entry name" value="Sm-like ribonucleoproteins"/>
    <property type="match status" value="1"/>
</dbReference>
<comment type="subcellular location">
    <subcellularLocation>
        <location evidence="1">Cell membrane</location>
        <topology evidence="1">Multi-pass membrane protein</topology>
    </subcellularLocation>
</comment>
<evidence type="ECO:0000259" key="8">
    <source>
        <dbReference type="Pfam" id="PF00924"/>
    </source>
</evidence>
<dbReference type="PANTHER" id="PTHR30347">
    <property type="entry name" value="POTASSIUM CHANNEL RELATED"/>
    <property type="match status" value="1"/>
</dbReference>
<keyword evidence="5 7" id="KW-1133">Transmembrane helix</keyword>
<evidence type="ECO:0000259" key="10">
    <source>
        <dbReference type="Pfam" id="PF21088"/>
    </source>
</evidence>
<dbReference type="InterPro" id="IPR049278">
    <property type="entry name" value="MS_channel_C"/>
</dbReference>
<evidence type="ECO:0000313" key="11">
    <source>
        <dbReference type="EMBL" id="MFC4362435.1"/>
    </source>
</evidence>
<feature type="transmembrane region" description="Helical" evidence="7">
    <location>
        <begin position="86"/>
        <end position="109"/>
    </location>
</feature>
<dbReference type="Gene3D" id="2.30.30.60">
    <property type="match status" value="1"/>
</dbReference>
<feature type="domain" description="Mechanosensitive ion channel MscS" evidence="8">
    <location>
        <begin position="104"/>
        <end position="170"/>
    </location>
</feature>
<keyword evidence="6 7" id="KW-0472">Membrane</keyword>
<keyword evidence="3" id="KW-1003">Cell membrane</keyword>
<dbReference type="InterPro" id="IPR052702">
    <property type="entry name" value="MscS-like_channel"/>
</dbReference>
<dbReference type="Pfam" id="PF21082">
    <property type="entry name" value="MS_channel_3rd"/>
    <property type="match status" value="1"/>
</dbReference>
<keyword evidence="4 7" id="KW-0812">Transmembrane</keyword>
<comment type="caution">
    <text evidence="11">The sequence shown here is derived from an EMBL/GenBank/DDBJ whole genome shotgun (WGS) entry which is preliminary data.</text>
</comment>
<dbReference type="EMBL" id="JBHSCX010000006">
    <property type="protein sequence ID" value="MFC4362435.1"/>
    <property type="molecule type" value="Genomic_DNA"/>
</dbReference>
<dbReference type="Gene3D" id="3.30.70.100">
    <property type="match status" value="1"/>
</dbReference>
<evidence type="ECO:0000256" key="6">
    <source>
        <dbReference type="ARBA" id="ARBA00023136"/>
    </source>
</evidence>
<organism evidence="11 12">
    <name type="scientific">Simiduia curdlanivorans</name>
    <dbReference type="NCBI Taxonomy" id="1492769"/>
    <lineage>
        <taxon>Bacteria</taxon>
        <taxon>Pseudomonadati</taxon>
        <taxon>Pseudomonadota</taxon>
        <taxon>Gammaproteobacteria</taxon>
        <taxon>Cellvibrionales</taxon>
        <taxon>Cellvibrionaceae</taxon>
        <taxon>Simiduia</taxon>
    </lineage>
</organism>
<feature type="transmembrane region" description="Helical" evidence="7">
    <location>
        <begin position="12"/>
        <end position="34"/>
    </location>
</feature>
<dbReference type="InterPro" id="IPR010920">
    <property type="entry name" value="LSM_dom_sf"/>
</dbReference>
<dbReference type="Pfam" id="PF21088">
    <property type="entry name" value="MS_channel_1st"/>
    <property type="match status" value="1"/>
</dbReference>
<feature type="domain" description="Mechanosensitive ion channel MscS C-terminal" evidence="9">
    <location>
        <begin position="179"/>
        <end position="266"/>
    </location>
</feature>
<dbReference type="SUPFAM" id="SSF82861">
    <property type="entry name" value="Mechanosensitive channel protein MscS (YggB), transmembrane region"/>
    <property type="match status" value="1"/>
</dbReference>
<dbReference type="RefSeq" id="WP_290260524.1">
    <property type="nucleotide sequence ID" value="NZ_JAUFQG010000004.1"/>
</dbReference>
<evidence type="ECO:0000256" key="7">
    <source>
        <dbReference type="SAM" id="Phobius"/>
    </source>
</evidence>
<keyword evidence="12" id="KW-1185">Reference proteome</keyword>
<dbReference type="InterPro" id="IPR011066">
    <property type="entry name" value="MscS_channel_C_sf"/>
</dbReference>
<evidence type="ECO:0000256" key="5">
    <source>
        <dbReference type="ARBA" id="ARBA00022989"/>
    </source>
</evidence>
<evidence type="ECO:0000259" key="9">
    <source>
        <dbReference type="Pfam" id="PF21082"/>
    </source>
</evidence>
<reference evidence="12" key="1">
    <citation type="journal article" date="2019" name="Int. J. Syst. Evol. Microbiol.">
        <title>The Global Catalogue of Microorganisms (GCM) 10K type strain sequencing project: providing services to taxonomists for standard genome sequencing and annotation.</title>
        <authorList>
            <consortium name="The Broad Institute Genomics Platform"/>
            <consortium name="The Broad Institute Genome Sequencing Center for Infectious Disease"/>
            <person name="Wu L."/>
            <person name="Ma J."/>
        </authorList>
    </citation>
    <scope>NUCLEOTIDE SEQUENCE [LARGE SCALE GENOMIC DNA]</scope>
    <source>
        <strain evidence="12">CECT 8570</strain>
    </source>
</reference>
<dbReference type="Pfam" id="PF00924">
    <property type="entry name" value="MS_channel_2nd"/>
    <property type="match status" value="1"/>
</dbReference>
<proteinExistence type="inferred from homology"/>
<comment type="similarity">
    <text evidence="2">Belongs to the MscS (TC 1.A.23) family.</text>
</comment>
<accession>A0ABV8V3E4</accession>
<name>A0ABV8V3E4_9GAMM</name>
<dbReference type="PANTHER" id="PTHR30347:SF1">
    <property type="entry name" value="MECHANOSENSITIVE CHANNEL MSCK"/>
    <property type="match status" value="1"/>
</dbReference>
<gene>
    <name evidence="11" type="ORF">ACFOX3_08980</name>
</gene>
<evidence type="ECO:0000256" key="4">
    <source>
        <dbReference type="ARBA" id="ARBA00022692"/>
    </source>
</evidence>